<gene>
    <name evidence="2" type="ORF">UU84_C0021G0006</name>
</gene>
<reference evidence="2 3" key="1">
    <citation type="journal article" date="2015" name="Nature">
        <title>rRNA introns, odd ribosomes, and small enigmatic genomes across a large radiation of phyla.</title>
        <authorList>
            <person name="Brown C.T."/>
            <person name="Hug L.A."/>
            <person name="Thomas B.C."/>
            <person name="Sharon I."/>
            <person name="Castelle C.J."/>
            <person name="Singh A."/>
            <person name="Wilkins M.J."/>
            <person name="Williams K.H."/>
            <person name="Banfield J.F."/>
        </authorList>
    </citation>
    <scope>NUCLEOTIDE SEQUENCE [LARGE SCALE GENOMIC DNA]</scope>
</reference>
<evidence type="ECO:0000313" key="3">
    <source>
        <dbReference type="Proteomes" id="UP000033859"/>
    </source>
</evidence>
<sequence length="57" mass="6487">MPQQKTALILLRLGLAFGFFYATIALFLNPNDWIGFFPVVMRDILPAQFLLTTAKNK</sequence>
<name>A0A0G0XPA2_9BACT</name>
<keyword evidence="1" id="KW-1133">Transmembrane helix</keyword>
<evidence type="ECO:0008006" key="4">
    <source>
        <dbReference type="Google" id="ProtNLM"/>
    </source>
</evidence>
<proteinExistence type="predicted"/>
<dbReference type="EMBL" id="LCCE01000021">
    <property type="protein sequence ID" value="KKS26660.1"/>
    <property type="molecule type" value="Genomic_DNA"/>
</dbReference>
<evidence type="ECO:0000256" key="1">
    <source>
        <dbReference type="SAM" id="Phobius"/>
    </source>
</evidence>
<comment type="caution">
    <text evidence="2">The sequence shown here is derived from an EMBL/GenBank/DDBJ whole genome shotgun (WGS) entry which is preliminary data.</text>
</comment>
<organism evidence="2 3">
    <name type="scientific">Candidatus Yanofskybacteria bacterium GW2011_GWC2_41_9</name>
    <dbReference type="NCBI Taxonomy" id="1619029"/>
    <lineage>
        <taxon>Bacteria</taxon>
        <taxon>Candidatus Yanofskyibacteriota</taxon>
    </lineage>
</organism>
<feature type="transmembrane region" description="Helical" evidence="1">
    <location>
        <begin position="7"/>
        <end position="27"/>
    </location>
</feature>
<dbReference type="Proteomes" id="UP000033859">
    <property type="component" value="Unassembled WGS sequence"/>
</dbReference>
<evidence type="ECO:0000313" key="2">
    <source>
        <dbReference type="EMBL" id="KKS26660.1"/>
    </source>
</evidence>
<keyword evidence="1" id="KW-0812">Transmembrane</keyword>
<accession>A0A0G0XPA2</accession>
<keyword evidence="1" id="KW-0472">Membrane</keyword>
<protein>
    <recommendedName>
        <fullName evidence="4">DoxX family protein</fullName>
    </recommendedName>
</protein>
<dbReference type="AlphaFoldDB" id="A0A0G0XPA2"/>